<dbReference type="Proteomes" id="UP000217265">
    <property type="component" value="Chromosome"/>
</dbReference>
<dbReference type="NCBIfam" id="TIGR02601">
    <property type="entry name" value="autotrns_rpt"/>
    <property type="match status" value="1"/>
</dbReference>
<reference evidence="4 5" key="1">
    <citation type="submission" date="2017-09" db="EMBL/GenBank/DDBJ databases">
        <title>Complete genome sequence of Verrucomicrobial strain HZ-65, isolated from freshwater.</title>
        <authorList>
            <person name="Choi A."/>
        </authorList>
    </citation>
    <scope>NUCLEOTIDE SEQUENCE [LARGE SCALE GENOMIC DNA]</scope>
    <source>
        <strain evidence="4 5">HZ-65</strain>
    </source>
</reference>
<dbReference type="Pfam" id="PF07589">
    <property type="entry name" value="PEP-CTERM"/>
    <property type="match status" value="1"/>
</dbReference>
<protein>
    <recommendedName>
        <fullName evidence="3">Ice-binding protein C-terminal domain-containing protein</fullName>
    </recommendedName>
</protein>
<evidence type="ECO:0000256" key="2">
    <source>
        <dbReference type="SAM" id="SignalP"/>
    </source>
</evidence>
<evidence type="ECO:0000259" key="3">
    <source>
        <dbReference type="Pfam" id="PF07589"/>
    </source>
</evidence>
<dbReference type="EMBL" id="CP023344">
    <property type="protein sequence ID" value="ATC63245.1"/>
    <property type="molecule type" value="Genomic_DNA"/>
</dbReference>
<dbReference type="InterPro" id="IPR013425">
    <property type="entry name" value="Autotrns_rpt"/>
</dbReference>
<dbReference type="NCBIfam" id="TIGR02595">
    <property type="entry name" value="PEP_CTERM"/>
    <property type="match status" value="1"/>
</dbReference>
<organism evidence="4 5">
    <name type="scientific">Nibricoccus aquaticus</name>
    <dbReference type="NCBI Taxonomy" id="2576891"/>
    <lineage>
        <taxon>Bacteria</taxon>
        <taxon>Pseudomonadati</taxon>
        <taxon>Verrucomicrobiota</taxon>
        <taxon>Opitutia</taxon>
        <taxon>Opitutales</taxon>
        <taxon>Opitutaceae</taxon>
        <taxon>Nibricoccus</taxon>
    </lineage>
</organism>
<feature type="signal peptide" evidence="2">
    <location>
        <begin position="1"/>
        <end position="21"/>
    </location>
</feature>
<dbReference type="InterPro" id="IPR013424">
    <property type="entry name" value="Ice-binding_C"/>
</dbReference>
<dbReference type="AlphaFoldDB" id="A0A290Q3K0"/>
<evidence type="ECO:0000313" key="5">
    <source>
        <dbReference type="Proteomes" id="UP000217265"/>
    </source>
</evidence>
<dbReference type="Pfam" id="PF12951">
    <property type="entry name" value="PATR"/>
    <property type="match status" value="2"/>
</dbReference>
<keyword evidence="5" id="KW-1185">Reference proteome</keyword>
<evidence type="ECO:0000313" key="4">
    <source>
        <dbReference type="EMBL" id="ATC63245.1"/>
    </source>
</evidence>
<gene>
    <name evidence="4" type="ORF">CMV30_04340</name>
</gene>
<sequence length="698" mass="70837">MRRPFPLLFASLVSLASIASAATFTWTGAGGNDHYDNPANWSGGIVPTNDGTATVLFGDQGAGPVQLPLFGLLNLASIQFQTSASYAFSGLALVNVNNGLDASATSGVRFSSGIVVTLSGETQNVRVASGSVEIAGAVLGGASLTKTGSGNLVLSGLNLYSGGTQVNSGSLTFTSLASVPNAGRIASSTGAYVGITFNQSVQSGFLNQIDASAFRGSIGLDTAAGQSSPTLYNEQLDLTGFNNLAGLGSQTSAIVSGKILIDAGTDYRFSGGNGTLYVASELSSTHSGIDLRSDYGSPLTVVLRGSNSFNGQVNILHSVLVLDNIKSLYGTQRLNLNGPAYAGYTENFNVSASSFLSRINTIGSSQAIVGIDSANTAAPRTVSDAIDLSMGGTRTDSYYLGTSSRVTLTGDITPTTGDDLYLTAVKGGHLTVASTLGNKIPGVVIGQTNSFDPQGGTVELKGNNTYANGTQVLGGTLLAGSNNALGLGGVSVNDRATLSIAQPVLISNQLTLSSGSTLSGYGTLGAVGGTYIGSGVRLSPGSATHIGTLSFNNGLTLGPGSSLTFNLLSPTGSAGTGWDLINVIGSPLNLTATTSSPFTIDLVTLSANGTAGQLATFDPTQGYSWTFATSDKINGSSSDTFAINASGFLNNTAGGSFFVTQTNTGLAINFTPVPEPSTYVLMALGLGLVAIFEYRRRK</sequence>
<dbReference type="RefSeq" id="WP_096054877.1">
    <property type="nucleotide sequence ID" value="NZ_CP023344.1"/>
</dbReference>
<feature type="chain" id="PRO_5012425618" description="Ice-binding protein C-terminal domain-containing protein" evidence="2">
    <location>
        <begin position="22"/>
        <end position="698"/>
    </location>
</feature>
<dbReference type="KEGG" id="vbh:CMV30_04340"/>
<evidence type="ECO:0000256" key="1">
    <source>
        <dbReference type="ARBA" id="ARBA00022729"/>
    </source>
</evidence>
<feature type="domain" description="Ice-binding protein C-terminal" evidence="3">
    <location>
        <begin position="672"/>
        <end position="697"/>
    </location>
</feature>
<accession>A0A290Q3K0</accession>
<dbReference type="OrthoDB" id="194616at2"/>
<name>A0A290Q3K0_9BACT</name>
<keyword evidence="1 2" id="KW-0732">Signal</keyword>
<proteinExistence type="predicted"/>